<dbReference type="RefSeq" id="WP_173284940.1">
    <property type="nucleotide sequence ID" value="NZ_CP054020.1"/>
</dbReference>
<dbReference type="Proteomes" id="UP000504724">
    <property type="component" value="Chromosome"/>
</dbReference>
<dbReference type="Pfam" id="PF08837">
    <property type="entry name" value="DUF1810"/>
    <property type="match status" value="1"/>
</dbReference>
<organism evidence="1 2">
    <name type="scientific">Thiomicrorhabdus xiamenensis</name>
    <dbReference type="NCBI Taxonomy" id="2739063"/>
    <lineage>
        <taxon>Bacteria</taxon>
        <taxon>Pseudomonadati</taxon>
        <taxon>Pseudomonadota</taxon>
        <taxon>Gammaproteobacteria</taxon>
        <taxon>Thiotrichales</taxon>
        <taxon>Piscirickettsiaceae</taxon>
        <taxon>Thiomicrorhabdus</taxon>
    </lineage>
</organism>
<dbReference type="InterPro" id="IPR014937">
    <property type="entry name" value="DUF1810"/>
</dbReference>
<proteinExistence type="predicted"/>
<accession>A0A7D4TFU4</accession>
<dbReference type="EMBL" id="CP054020">
    <property type="protein sequence ID" value="QKI89108.1"/>
    <property type="molecule type" value="Genomic_DNA"/>
</dbReference>
<dbReference type="Gene3D" id="1.25.40.380">
    <property type="entry name" value="Protein of unknown function DUF1810"/>
    <property type="match status" value="1"/>
</dbReference>
<name>A0A7D4TFU4_9GAMM</name>
<dbReference type="AlphaFoldDB" id="A0A7D4TFU4"/>
<keyword evidence="2" id="KW-1185">Reference proteome</keyword>
<sequence length="154" mass="17692">MDDVLKTDSRSDDPYNLQRFIDGQAQVYDGVLSELQAGHKQTHWMWFIFPQLDGLGSRPWTVFYSIKNIEEARAYLEHPLLGKRLIQCTEAVMEHHNKSLLEIFGKPDNRKFCSCMTLFAAISDKPAFRQAIDRFCNGQADENSLALIRKLTPA</sequence>
<dbReference type="PIRSF" id="PIRSF008546">
    <property type="entry name" value="UCP008546"/>
    <property type="match status" value="1"/>
</dbReference>
<dbReference type="KEGG" id="txa:HQN79_05755"/>
<gene>
    <name evidence="1" type="ORF">HQN79_05755</name>
</gene>
<evidence type="ECO:0000313" key="2">
    <source>
        <dbReference type="Proteomes" id="UP000504724"/>
    </source>
</evidence>
<dbReference type="SUPFAM" id="SSF140736">
    <property type="entry name" value="Rv1873-like"/>
    <property type="match status" value="1"/>
</dbReference>
<protein>
    <submittedName>
        <fullName evidence="1">DUF1810 domain-containing protein</fullName>
    </submittedName>
</protein>
<dbReference type="InterPro" id="IPR036287">
    <property type="entry name" value="Rv1873-like_sf"/>
</dbReference>
<evidence type="ECO:0000313" key="1">
    <source>
        <dbReference type="EMBL" id="QKI89108.1"/>
    </source>
</evidence>
<reference evidence="1 2" key="1">
    <citation type="submission" date="2020-05" db="EMBL/GenBank/DDBJ databases">
        <title>Thiomicrorhabdus sediminis sp.nov. and Thiomicrorhabdus xiamenensis sp.nov., novel sulfur-oxidizing bacteria isolated from coastal sediment.</title>
        <authorList>
            <person name="Liu X."/>
        </authorList>
    </citation>
    <scope>NUCLEOTIDE SEQUENCE [LARGE SCALE GENOMIC DNA]</scope>
    <source>
        <strain evidence="1 2">G2</strain>
    </source>
</reference>